<evidence type="ECO:0000313" key="3">
    <source>
        <dbReference type="Proteomes" id="UP000007963"/>
    </source>
</evidence>
<protein>
    <submittedName>
        <fullName evidence="2">Uncharacterized protein</fullName>
    </submittedName>
</protein>
<organism evidence="2 3">
    <name type="scientific">Aspergillus terreus (strain NIH 2624 / FGSC A1156)</name>
    <dbReference type="NCBI Taxonomy" id="341663"/>
    <lineage>
        <taxon>Eukaryota</taxon>
        <taxon>Fungi</taxon>
        <taxon>Dikarya</taxon>
        <taxon>Ascomycota</taxon>
        <taxon>Pezizomycotina</taxon>
        <taxon>Eurotiomycetes</taxon>
        <taxon>Eurotiomycetidae</taxon>
        <taxon>Eurotiales</taxon>
        <taxon>Aspergillaceae</taxon>
        <taxon>Aspergillus</taxon>
        <taxon>Aspergillus subgen. Circumdati</taxon>
    </lineage>
</organism>
<feature type="compositionally biased region" description="Low complexity" evidence="1">
    <location>
        <begin position="259"/>
        <end position="268"/>
    </location>
</feature>
<evidence type="ECO:0000256" key="1">
    <source>
        <dbReference type="SAM" id="MobiDB-lite"/>
    </source>
</evidence>
<dbReference type="GeneID" id="4322164"/>
<dbReference type="OrthoDB" id="4497052at2759"/>
<dbReference type="VEuPathDB" id="FungiDB:ATEG_06349"/>
<gene>
    <name evidence="2" type="ORF">ATEG_06349</name>
</gene>
<feature type="region of interest" description="Disordered" evidence="1">
    <location>
        <begin position="113"/>
        <end position="165"/>
    </location>
</feature>
<dbReference type="HOGENOM" id="CLU_590480_0_0_1"/>
<feature type="compositionally biased region" description="Low complexity" evidence="1">
    <location>
        <begin position="113"/>
        <end position="126"/>
    </location>
</feature>
<sequence>MSANIYVTAGRVLAAGVPRSPLPSIDPRVNLKNIRHNLSNLYAFSVNCLKAQSRPVKELKHGDSDLDIGLGIYRTDQGKLVDAVAEAMEEEMNRAEQSDSEDEDGYVAKGFPSSFIGTSSSRSSTPTPAPTADKTHVEGSSSESSTTEPFPDYYESCETGANLPDPDYEQQYEYAVFMTAQEVNRFRAIDARIACCPIYLPEYLKLLHGDNDINVPISTLETEAIAQGETIYKVCKGTSPPPLVAPRNSPSSENDEETSNAATSSNPTSPQPARANSPRSYFKWEPNQNPVPESTKIQRLTEMRLVLCHQTLKPEIRLRFLQYAEAFVSIERTLFADTELNRRDFLGADVLAELEILTQPLVRYITHLSQAIYKEHCAADQNREQVRRIFHADAIPSYQRYADIAGIMIQCVLPPPPAHTNTDNTPLTRTSHRSTKVRRDPDRELLLCTLRLFEALVTCTTTT</sequence>
<feature type="region of interest" description="Disordered" evidence="1">
    <location>
        <begin position="237"/>
        <end position="289"/>
    </location>
</feature>
<accession>Q0CIY5</accession>
<proteinExistence type="predicted"/>
<dbReference type="AlphaFoldDB" id="Q0CIY5"/>
<dbReference type="RefSeq" id="XP_001215527.1">
    <property type="nucleotide sequence ID" value="XM_001215527.1"/>
</dbReference>
<evidence type="ECO:0000313" key="2">
    <source>
        <dbReference type="EMBL" id="EAU32893.1"/>
    </source>
</evidence>
<dbReference type="STRING" id="341663.Q0CIY5"/>
<dbReference type="EMBL" id="CH476602">
    <property type="protein sequence ID" value="EAU32893.1"/>
    <property type="molecule type" value="Genomic_DNA"/>
</dbReference>
<dbReference type="Proteomes" id="UP000007963">
    <property type="component" value="Unassembled WGS sequence"/>
</dbReference>
<name>Q0CIY5_ASPTN</name>
<reference evidence="3" key="1">
    <citation type="submission" date="2005-09" db="EMBL/GenBank/DDBJ databases">
        <title>Annotation of the Aspergillus terreus NIH2624 genome.</title>
        <authorList>
            <person name="Birren B.W."/>
            <person name="Lander E.S."/>
            <person name="Galagan J.E."/>
            <person name="Nusbaum C."/>
            <person name="Devon K."/>
            <person name="Henn M."/>
            <person name="Ma L.-J."/>
            <person name="Jaffe D.B."/>
            <person name="Butler J."/>
            <person name="Alvarez P."/>
            <person name="Gnerre S."/>
            <person name="Grabherr M."/>
            <person name="Kleber M."/>
            <person name="Mauceli E.W."/>
            <person name="Brockman W."/>
            <person name="Rounsley S."/>
            <person name="Young S.K."/>
            <person name="LaButti K."/>
            <person name="Pushparaj V."/>
            <person name="DeCaprio D."/>
            <person name="Crawford M."/>
            <person name="Koehrsen M."/>
            <person name="Engels R."/>
            <person name="Montgomery P."/>
            <person name="Pearson M."/>
            <person name="Howarth C."/>
            <person name="Larson L."/>
            <person name="Luoma S."/>
            <person name="White J."/>
            <person name="Alvarado L."/>
            <person name="Kodira C.D."/>
            <person name="Zeng Q."/>
            <person name="Oleary S."/>
            <person name="Yandava C."/>
            <person name="Denning D.W."/>
            <person name="Nierman W.C."/>
            <person name="Milne T."/>
            <person name="Madden K."/>
        </authorList>
    </citation>
    <scope>NUCLEOTIDE SEQUENCE [LARGE SCALE GENOMIC DNA]</scope>
    <source>
        <strain evidence="3">NIH 2624 / FGSC A1156</strain>
    </source>
</reference>